<organism evidence="1 2">
    <name type="scientific">Roseovarius gahaiensis</name>
    <dbReference type="NCBI Taxonomy" id="2716691"/>
    <lineage>
        <taxon>Bacteria</taxon>
        <taxon>Pseudomonadati</taxon>
        <taxon>Pseudomonadota</taxon>
        <taxon>Alphaproteobacteria</taxon>
        <taxon>Rhodobacterales</taxon>
        <taxon>Roseobacteraceae</taxon>
        <taxon>Roseovarius</taxon>
    </lineage>
</organism>
<dbReference type="PROSITE" id="PS51257">
    <property type="entry name" value="PROKAR_LIPOPROTEIN"/>
    <property type="match status" value="1"/>
</dbReference>
<dbReference type="AlphaFoldDB" id="A0A967EL17"/>
<accession>A0A967EL17</accession>
<dbReference type="EMBL" id="JAAORB010000034">
    <property type="protein sequence ID" value="NHQ75469.1"/>
    <property type="molecule type" value="Genomic_DNA"/>
</dbReference>
<gene>
    <name evidence="1" type="ORF">HAT86_13495</name>
</gene>
<sequence>MMRVALPVLLVLTLVACDTPGPGFRGIDPVRISVGKSTFDVRVDGRRAQAIRLNMEWAPRPAAVAPRAVAAIEQVSGCRVARLDGDQAVILAKLECGTDTAPRRPGPRAFDCEVEPLGGGLADLTCRPVI</sequence>
<reference evidence="1" key="1">
    <citation type="submission" date="2020-03" db="EMBL/GenBank/DDBJ databases">
        <title>Roseovarius gahaiensis sp. nov., isolated from Gahai Saline Lake, China.</title>
        <authorList>
            <person name="Sun X."/>
        </authorList>
    </citation>
    <scope>NUCLEOTIDE SEQUENCE</scope>
    <source>
        <strain evidence="1">GH877</strain>
    </source>
</reference>
<name>A0A967EL17_9RHOB</name>
<comment type="caution">
    <text evidence="1">The sequence shown here is derived from an EMBL/GenBank/DDBJ whole genome shotgun (WGS) entry which is preliminary data.</text>
</comment>
<evidence type="ECO:0000313" key="1">
    <source>
        <dbReference type="EMBL" id="NHQ75469.1"/>
    </source>
</evidence>
<dbReference type="Proteomes" id="UP000639775">
    <property type="component" value="Unassembled WGS sequence"/>
</dbReference>
<dbReference type="RefSeq" id="WP_167198772.1">
    <property type="nucleotide sequence ID" value="NZ_JAAORB010000034.1"/>
</dbReference>
<evidence type="ECO:0008006" key="3">
    <source>
        <dbReference type="Google" id="ProtNLM"/>
    </source>
</evidence>
<evidence type="ECO:0000313" key="2">
    <source>
        <dbReference type="Proteomes" id="UP000639775"/>
    </source>
</evidence>
<protein>
    <recommendedName>
        <fullName evidence="3">Lipoprotein</fullName>
    </recommendedName>
</protein>
<keyword evidence="2" id="KW-1185">Reference proteome</keyword>
<proteinExistence type="predicted"/>